<feature type="region of interest" description="Disordered" evidence="1">
    <location>
        <begin position="77"/>
        <end position="99"/>
    </location>
</feature>
<feature type="compositionally biased region" description="Polar residues" evidence="1">
    <location>
        <begin position="89"/>
        <end position="99"/>
    </location>
</feature>
<proteinExistence type="predicted"/>
<evidence type="ECO:0000313" key="2">
    <source>
        <dbReference type="EMBL" id="KAF2570066.1"/>
    </source>
</evidence>
<protein>
    <submittedName>
        <fullName evidence="2">Uncharacterized protein</fullName>
    </submittedName>
</protein>
<sequence length="99" mass="10693">MKLNNPVKEMVMVSAKDSLITVSIHLQYRSATFRSNKRFASVKSLSDIRQTCFLPSCNQTSIWLLPVVDGTELGGSGGCSRQGEAENPFGQSVGTANVV</sequence>
<organism evidence="2">
    <name type="scientific">Brassica cretica</name>
    <name type="common">Mustard</name>
    <dbReference type="NCBI Taxonomy" id="69181"/>
    <lineage>
        <taxon>Eukaryota</taxon>
        <taxon>Viridiplantae</taxon>
        <taxon>Streptophyta</taxon>
        <taxon>Embryophyta</taxon>
        <taxon>Tracheophyta</taxon>
        <taxon>Spermatophyta</taxon>
        <taxon>Magnoliopsida</taxon>
        <taxon>eudicotyledons</taxon>
        <taxon>Gunneridae</taxon>
        <taxon>Pentapetalae</taxon>
        <taxon>rosids</taxon>
        <taxon>malvids</taxon>
        <taxon>Brassicales</taxon>
        <taxon>Brassicaceae</taxon>
        <taxon>Brassiceae</taxon>
        <taxon>Brassica</taxon>
    </lineage>
</organism>
<dbReference type="AlphaFoldDB" id="A0A8S9ILP2"/>
<gene>
    <name evidence="2" type="ORF">F2Q70_00005987</name>
</gene>
<dbReference type="EMBL" id="QGKY02001015">
    <property type="protein sequence ID" value="KAF2570066.1"/>
    <property type="molecule type" value="Genomic_DNA"/>
</dbReference>
<evidence type="ECO:0000256" key="1">
    <source>
        <dbReference type="SAM" id="MobiDB-lite"/>
    </source>
</evidence>
<reference evidence="2" key="1">
    <citation type="submission" date="2019-12" db="EMBL/GenBank/DDBJ databases">
        <title>Genome sequencing and annotation of Brassica cretica.</title>
        <authorList>
            <person name="Studholme D.J."/>
            <person name="Sarris P.F."/>
        </authorList>
    </citation>
    <scope>NUCLEOTIDE SEQUENCE</scope>
    <source>
        <strain evidence="2">PFS-102/07</strain>
        <tissue evidence="2">Leaf</tissue>
    </source>
</reference>
<comment type="caution">
    <text evidence="2">The sequence shown here is derived from an EMBL/GenBank/DDBJ whole genome shotgun (WGS) entry which is preliminary data.</text>
</comment>
<name>A0A8S9ILP2_BRACR</name>
<accession>A0A8S9ILP2</accession>